<feature type="domain" description="PARP catalytic" evidence="11">
    <location>
        <begin position="468"/>
        <end position="716"/>
    </location>
</feature>
<dbReference type="InterPro" id="IPR050800">
    <property type="entry name" value="ARTD/PARP"/>
</dbReference>
<evidence type="ECO:0000259" key="11">
    <source>
        <dbReference type="PROSITE" id="PS51059"/>
    </source>
</evidence>
<feature type="compositionally biased region" description="Polar residues" evidence="9">
    <location>
        <begin position="111"/>
        <end position="122"/>
    </location>
</feature>
<evidence type="ECO:0000256" key="6">
    <source>
        <dbReference type="ARBA" id="ARBA00023242"/>
    </source>
</evidence>
<dbReference type="Gene3D" id="1.20.142.10">
    <property type="entry name" value="Poly(ADP-ribose) polymerase, regulatory domain"/>
    <property type="match status" value="1"/>
</dbReference>
<organism evidence="14 15">
    <name type="scientific">Dactylonectria macrodidyma</name>
    <dbReference type="NCBI Taxonomy" id="307937"/>
    <lineage>
        <taxon>Eukaryota</taxon>
        <taxon>Fungi</taxon>
        <taxon>Dikarya</taxon>
        <taxon>Ascomycota</taxon>
        <taxon>Pezizomycotina</taxon>
        <taxon>Sordariomycetes</taxon>
        <taxon>Hypocreomycetidae</taxon>
        <taxon>Hypocreales</taxon>
        <taxon>Nectriaceae</taxon>
        <taxon>Dactylonectria</taxon>
    </lineage>
</organism>
<dbReference type="Proteomes" id="UP000738349">
    <property type="component" value="Unassembled WGS sequence"/>
</dbReference>
<evidence type="ECO:0000256" key="4">
    <source>
        <dbReference type="ARBA" id="ARBA00022695"/>
    </source>
</evidence>
<dbReference type="SUPFAM" id="SSF47587">
    <property type="entry name" value="Domain of poly(ADP-ribose) polymerase"/>
    <property type="match status" value="1"/>
</dbReference>
<feature type="chain" id="PRO_5040500148" description="Poly [ADP-ribose] polymerase" evidence="10">
    <location>
        <begin position="26"/>
        <end position="716"/>
    </location>
</feature>
<gene>
    <name evidence="14" type="ORF">EDB81DRAFT_822079</name>
</gene>
<name>A0A9P9IAU6_9HYPO</name>
<evidence type="ECO:0000256" key="7">
    <source>
        <dbReference type="ARBA" id="ARBA00033987"/>
    </source>
</evidence>
<dbReference type="GO" id="GO:0003950">
    <property type="term" value="F:NAD+ poly-ADP-ribosyltransferase activity"/>
    <property type="evidence" value="ECO:0007669"/>
    <property type="project" value="UniProtKB-UniRule"/>
</dbReference>
<evidence type="ECO:0000256" key="1">
    <source>
        <dbReference type="ARBA" id="ARBA00004123"/>
    </source>
</evidence>
<evidence type="ECO:0000313" key="15">
    <source>
        <dbReference type="Proteomes" id="UP000738349"/>
    </source>
</evidence>
<feature type="region of interest" description="Disordered" evidence="9">
    <location>
        <begin position="107"/>
        <end position="129"/>
    </location>
</feature>
<dbReference type="EMBL" id="JAGMUV010000032">
    <property type="protein sequence ID" value="KAH7114588.1"/>
    <property type="molecule type" value="Genomic_DNA"/>
</dbReference>
<dbReference type="PROSITE" id="PS51059">
    <property type="entry name" value="PARP_CATALYTIC"/>
    <property type="match status" value="1"/>
</dbReference>
<evidence type="ECO:0000259" key="12">
    <source>
        <dbReference type="PROSITE" id="PS51060"/>
    </source>
</evidence>
<evidence type="ECO:0000256" key="5">
    <source>
        <dbReference type="ARBA" id="ARBA00023027"/>
    </source>
</evidence>
<comment type="caution">
    <text evidence="14">The sequence shown here is derived from an EMBL/GenBank/DDBJ whole genome shotgun (WGS) entry which is preliminary data.</text>
</comment>
<feature type="domain" description="PARP alpha-helical" evidence="12">
    <location>
        <begin position="325"/>
        <end position="450"/>
    </location>
</feature>
<dbReference type="EC" id="2.4.2.-" evidence="8"/>
<dbReference type="GO" id="GO:0006302">
    <property type="term" value="P:double-strand break repair"/>
    <property type="evidence" value="ECO:0007669"/>
    <property type="project" value="TreeGrafter"/>
</dbReference>
<sequence length="716" mass="81391">MVWSPWPPCVTRRLQAMALSPLARAVALQGFSEQRCDSPTGISRHPHPIVPYSFESTNLSSNVTAPWTVRLAMDNWWCPDPPGTINPAKLTSCPPTASEALTAHEAAHQRVPSTAPTTTISRSIAPPLPRISSDWDPDHDIVVRGNLGHQDIRKEFEDSHVAKRRPAGARARRTSHHGYFRRQTDGRASLRVPVDLGARADATVLIDRATASIYDVYLLRVDISKNENFFRRHQIVFNTEAKTYTLLTREGRVGLQGVGKQEMEETDLKPVVARFRKIFRNNTGLAWNRRYESPFIPSWHFMFVELDYRGTVACPKEVPNYAMIDARITEEVRDLMELMLYGGSMRKHNGGESPSTSRPWPPFSAPYEQVSPWSIFLAFKILERIWKYLESVRPIHWKAILRASSLYRSRIPFCAGHDRPPVISSYHAIFLELKFLHSLHPRQEIANMLAEVHRRGSLQLNAHKALAQPLYQAYSSLRHGFRRLTDASTLEFRELKYYLENSCHHTHYRILELQDIYRVFVKANLPNPYCDWIKAKQGHDACGEERLLLWHGTPLDSLLGILDLGLQIRRQGASFTGTMFGNGIYLADVSSKSAGYCKHELWGGEAVILLCEADIGARRIRSLTSISDGHEAIEKSDGQQRCIEGVGRVRPSKWKKVGWEMGGLPFTGDEMVLMPDTAVPYSDTFSEGSLAFHEYVVYNPSHVLIRYLFRVKVKNT</sequence>
<keyword evidence="15" id="KW-1185">Reference proteome</keyword>
<dbReference type="InterPro" id="IPR012317">
    <property type="entry name" value="Poly(ADP-ribose)pol_cat_dom"/>
</dbReference>
<evidence type="ECO:0000256" key="10">
    <source>
        <dbReference type="SAM" id="SignalP"/>
    </source>
</evidence>
<evidence type="ECO:0000256" key="8">
    <source>
        <dbReference type="RuleBase" id="RU362114"/>
    </source>
</evidence>
<dbReference type="InterPro" id="IPR008893">
    <property type="entry name" value="WGR_domain"/>
</dbReference>
<feature type="compositionally biased region" description="Basic residues" evidence="9">
    <location>
        <begin position="162"/>
        <end position="178"/>
    </location>
</feature>
<feature type="region of interest" description="Disordered" evidence="9">
    <location>
        <begin position="159"/>
        <end position="178"/>
    </location>
</feature>
<dbReference type="InterPro" id="IPR036616">
    <property type="entry name" value="Poly(ADP-ribose)pol_reg_dom_sf"/>
</dbReference>
<dbReference type="Gene3D" id="3.90.228.10">
    <property type="match status" value="1"/>
</dbReference>
<keyword evidence="4" id="KW-0548">Nucleotidyltransferase</keyword>
<dbReference type="PANTHER" id="PTHR10459:SF60">
    <property type="entry name" value="POLY [ADP-RIBOSE] POLYMERASE 2"/>
    <property type="match status" value="1"/>
</dbReference>
<reference evidence="14" key="1">
    <citation type="journal article" date="2021" name="Nat. Commun.">
        <title>Genetic determinants of endophytism in the Arabidopsis root mycobiome.</title>
        <authorList>
            <person name="Mesny F."/>
            <person name="Miyauchi S."/>
            <person name="Thiergart T."/>
            <person name="Pickel B."/>
            <person name="Atanasova L."/>
            <person name="Karlsson M."/>
            <person name="Huettel B."/>
            <person name="Barry K.W."/>
            <person name="Haridas S."/>
            <person name="Chen C."/>
            <person name="Bauer D."/>
            <person name="Andreopoulos W."/>
            <person name="Pangilinan J."/>
            <person name="LaButti K."/>
            <person name="Riley R."/>
            <person name="Lipzen A."/>
            <person name="Clum A."/>
            <person name="Drula E."/>
            <person name="Henrissat B."/>
            <person name="Kohler A."/>
            <person name="Grigoriev I.V."/>
            <person name="Martin F.M."/>
            <person name="Hacquard S."/>
        </authorList>
    </citation>
    <scope>NUCLEOTIDE SEQUENCE</scope>
    <source>
        <strain evidence="14">MPI-CAGE-AT-0147</strain>
    </source>
</reference>
<dbReference type="GO" id="GO:0016779">
    <property type="term" value="F:nucleotidyltransferase activity"/>
    <property type="evidence" value="ECO:0007669"/>
    <property type="project" value="UniProtKB-KW"/>
</dbReference>
<dbReference type="Pfam" id="PF05406">
    <property type="entry name" value="WGR"/>
    <property type="match status" value="1"/>
</dbReference>
<dbReference type="PANTHER" id="PTHR10459">
    <property type="entry name" value="DNA LIGASE"/>
    <property type="match status" value="1"/>
</dbReference>
<protein>
    <recommendedName>
        <fullName evidence="8">Poly [ADP-ribose] polymerase</fullName>
        <shortName evidence="8">PARP</shortName>
        <ecNumber evidence="8">2.4.2.-</ecNumber>
    </recommendedName>
</protein>
<keyword evidence="6" id="KW-0539">Nucleus</keyword>
<dbReference type="OrthoDB" id="2017365at2759"/>
<evidence type="ECO:0000313" key="14">
    <source>
        <dbReference type="EMBL" id="KAH7114588.1"/>
    </source>
</evidence>
<dbReference type="GO" id="GO:0005730">
    <property type="term" value="C:nucleolus"/>
    <property type="evidence" value="ECO:0007669"/>
    <property type="project" value="TreeGrafter"/>
</dbReference>
<dbReference type="AlphaFoldDB" id="A0A9P9IAU6"/>
<evidence type="ECO:0000256" key="2">
    <source>
        <dbReference type="ARBA" id="ARBA00022676"/>
    </source>
</evidence>
<dbReference type="SUPFAM" id="SSF142921">
    <property type="entry name" value="WGR domain-like"/>
    <property type="match status" value="1"/>
</dbReference>
<keyword evidence="3 8" id="KW-0808">Transferase</keyword>
<keyword evidence="5 8" id="KW-0520">NAD</keyword>
<accession>A0A9P9IAU6</accession>
<feature type="domain" description="WGR" evidence="13">
    <location>
        <begin position="201"/>
        <end position="302"/>
    </location>
</feature>
<dbReference type="InterPro" id="IPR004102">
    <property type="entry name" value="Poly(ADP-ribose)pol_reg_dom"/>
</dbReference>
<dbReference type="SUPFAM" id="SSF56399">
    <property type="entry name" value="ADP-ribosylation"/>
    <property type="match status" value="1"/>
</dbReference>
<evidence type="ECO:0000256" key="3">
    <source>
        <dbReference type="ARBA" id="ARBA00022679"/>
    </source>
</evidence>
<dbReference type="InterPro" id="IPR036930">
    <property type="entry name" value="WGR_dom_sf"/>
</dbReference>
<comment type="subcellular location">
    <subcellularLocation>
        <location evidence="1">Nucleus</location>
    </subcellularLocation>
</comment>
<keyword evidence="10" id="KW-0732">Signal</keyword>
<dbReference type="PROSITE" id="PS51060">
    <property type="entry name" value="PARP_ALPHA_HD"/>
    <property type="match status" value="1"/>
</dbReference>
<dbReference type="Pfam" id="PF00644">
    <property type="entry name" value="PARP"/>
    <property type="match status" value="1"/>
</dbReference>
<feature type="signal peptide" evidence="10">
    <location>
        <begin position="1"/>
        <end position="25"/>
    </location>
</feature>
<evidence type="ECO:0000256" key="9">
    <source>
        <dbReference type="SAM" id="MobiDB-lite"/>
    </source>
</evidence>
<proteinExistence type="predicted"/>
<comment type="catalytic activity">
    <reaction evidence="7">
        <text>NAD(+) + (ADP-D-ribosyl)n-acceptor = nicotinamide + (ADP-D-ribosyl)n+1-acceptor + H(+).</text>
        <dbReference type="EC" id="2.4.2.30"/>
    </reaction>
</comment>
<evidence type="ECO:0000259" key="13">
    <source>
        <dbReference type="PROSITE" id="PS51977"/>
    </source>
</evidence>
<dbReference type="PROSITE" id="PS51977">
    <property type="entry name" value="WGR"/>
    <property type="match status" value="1"/>
</dbReference>
<dbReference type="GO" id="GO:1990404">
    <property type="term" value="F:NAD+-protein mono-ADP-ribosyltransferase activity"/>
    <property type="evidence" value="ECO:0007669"/>
    <property type="project" value="TreeGrafter"/>
</dbReference>
<dbReference type="GO" id="GO:0070212">
    <property type="term" value="P:protein poly-ADP-ribosylation"/>
    <property type="evidence" value="ECO:0007669"/>
    <property type="project" value="TreeGrafter"/>
</dbReference>
<keyword evidence="2 8" id="KW-0328">Glycosyltransferase</keyword>